<keyword evidence="1 2" id="KW-0238">DNA-binding</keyword>
<dbReference type="EMBL" id="QNRE01000001">
    <property type="protein sequence ID" value="RBO96255.1"/>
    <property type="molecule type" value="Genomic_DNA"/>
</dbReference>
<organism evidence="4 5">
    <name type="scientific">Nocardia puris</name>
    <dbReference type="NCBI Taxonomy" id="208602"/>
    <lineage>
        <taxon>Bacteria</taxon>
        <taxon>Bacillati</taxon>
        <taxon>Actinomycetota</taxon>
        <taxon>Actinomycetes</taxon>
        <taxon>Mycobacteriales</taxon>
        <taxon>Nocardiaceae</taxon>
        <taxon>Nocardia</taxon>
    </lineage>
</organism>
<dbReference type="Proteomes" id="UP000252586">
    <property type="component" value="Unassembled WGS sequence"/>
</dbReference>
<dbReference type="SUPFAM" id="SSF48498">
    <property type="entry name" value="Tetracyclin repressor-like, C-terminal domain"/>
    <property type="match status" value="1"/>
</dbReference>
<dbReference type="STRING" id="1210090.GCA_001613185_06324"/>
<evidence type="ECO:0000259" key="3">
    <source>
        <dbReference type="PROSITE" id="PS50977"/>
    </source>
</evidence>
<accession>A0A366E2A5</accession>
<dbReference type="InterPro" id="IPR009057">
    <property type="entry name" value="Homeodomain-like_sf"/>
</dbReference>
<gene>
    <name evidence="4" type="ORF">DFR74_101266</name>
</gene>
<proteinExistence type="predicted"/>
<evidence type="ECO:0000313" key="4">
    <source>
        <dbReference type="EMBL" id="RBO96255.1"/>
    </source>
</evidence>
<dbReference type="Gene3D" id="1.10.357.10">
    <property type="entry name" value="Tetracycline Repressor, domain 2"/>
    <property type="match status" value="1"/>
</dbReference>
<dbReference type="InterPro" id="IPR001647">
    <property type="entry name" value="HTH_TetR"/>
</dbReference>
<dbReference type="OrthoDB" id="6929199at2"/>
<dbReference type="SUPFAM" id="SSF46689">
    <property type="entry name" value="Homeodomain-like"/>
    <property type="match status" value="1"/>
</dbReference>
<evidence type="ECO:0000256" key="2">
    <source>
        <dbReference type="PROSITE-ProRule" id="PRU00335"/>
    </source>
</evidence>
<feature type="domain" description="HTH tetR-type" evidence="3">
    <location>
        <begin position="12"/>
        <end position="72"/>
    </location>
</feature>
<dbReference type="PROSITE" id="PS50977">
    <property type="entry name" value="HTH_TETR_2"/>
    <property type="match status" value="1"/>
</dbReference>
<dbReference type="InterPro" id="IPR036271">
    <property type="entry name" value="Tet_transcr_reg_TetR-rel_C_sf"/>
</dbReference>
<sequence>MANPARRKRDPEGRRALLIATAAELIVEVGADALTHRLVAARAGVPLGSTTQYFATLDDLRQAALHHLATDIDGGLARFRDALAAEGDPLAAVAEAVHAAVRDSKVLAADVAVTTAAMTDPELRALSLRWFDELVALLTPRIGARRAVAVAVYMDGATWHAVLHEEPLTLADITDTLAALFAGATPDEEPRP</sequence>
<protein>
    <submittedName>
        <fullName evidence="4">TetR family transcriptional regulator</fullName>
    </submittedName>
</protein>
<comment type="caution">
    <text evidence="4">The sequence shown here is derived from an EMBL/GenBank/DDBJ whole genome shotgun (WGS) entry which is preliminary data.</text>
</comment>
<reference evidence="4 5" key="1">
    <citation type="submission" date="2018-06" db="EMBL/GenBank/DDBJ databases">
        <title>Genomic Encyclopedia of Type Strains, Phase IV (KMG-IV): sequencing the most valuable type-strain genomes for metagenomic binning, comparative biology and taxonomic classification.</title>
        <authorList>
            <person name="Goeker M."/>
        </authorList>
    </citation>
    <scope>NUCLEOTIDE SEQUENCE [LARGE SCALE GENOMIC DNA]</scope>
    <source>
        <strain evidence="4 5">DSM 44599</strain>
    </source>
</reference>
<dbReference type="AlphaFoldDB" id="A0A366E2A5"/>
<dbReference type="Pfam" id="PF00440">
    <property type="entry name" value="TetR_N"/>
    <property type="match status" value="1"/>
</dbReference>
<feature type="DNA-binding region" description="H-T-H motif" evidence="2">
    <location>
        <begin position="35"/>
        <end position="54"/>
    </location>
</feature>
<evidence type="ECO:0000256" key="1">
    <source>
        <dbReference type="ARBA" id="ARBA00023125"/>
    </source>
</evidence>
<dbReference type="RefSeq" id="WP_067513902.1">
    <property type="nucleotide sequence ID" value="NZ_QNRE01000001.1"/>
</dbReference>
<name>A0A366E2A5_9NOCA</name>
<dbReference type="GO" id="GO:0003677">
    <property type="term" value="F:DNA binding"/>
    <property type="evidence" value="ECO:0007669"/>
    <property type="project" value="UniProtKB-UniRule"/>
</dbReference>
<evidence type="ECO:0000313" key="5">
    <source>
        <dbReference type="Proteomes" id="UP000252586"/>
    </source>
</evidence>
<keyword evidence="5" id="KW-1185">Reference proteome</keyword>